<keyword evidence="1" id="KW-1133">Transmembrane helix</keyword>
<dbReference type="Proteomes" id="UP000094172">
    <property type="component" value="Unassembled WGS sequence"/>
</dbReference>
<evidence type="ECO:0000313" key="2">
    <source>
        <dbReference type="EMBL" id="ODR96100.1"/>
    </source>
</evidence>
<keyword evidence="1" id="KW-0472">Membrane</keyword>
<sequence>MATGRLCQLQPKVAIPRWSRIGKMKKFQALCLTRLLYLVLVPVVYFYLRMHLFLLRGLLFILRPVLRAHNGRVLREGTRKRTK</sequence>
<protein>
    <submittedName>
        <fullName evidence="2">Uncharacterized protein</fullName>
    </submittedName>
</protein>
<proteinExistence type="predicted"/>
<organism evidence="2 3">
    <name type="scientific">Methyloceanibacter stevinii</name>
    <dbReference type="NCBI Taxonomy" id="1774970"/>
    <lineage>
        <taxon>Bacteria</taxon>
        <taxon>Pseudomonadati</taxon>
        <taxon>Pseudomonadota</taxon>
        <taxon>Alphaproteobacteria</taxon>
        <taxon>Hyphomicrobiales</taxon>
        <taxon>Hyphomicrobiaceae</taxon>
        <taxon>Methyloceanibacter</taxon>
    </lineage>
</organism>
<keyword evidence="3" id="KW-1185">Reference proteome</keyword>
<reference evidence="2 3" key="1">
    <citation type="journal article" date="2016" name="Environ. Microbiol.">
        <title>New Methyloceanibacter diversity from North Sea sediments includes methanotroph containing solely the soluble methane monooxygenase.</title>
        <authorList>
            <person name="Vekeman B."/>
            <person name="Kerckhof F.M."/>
            <person name="Cremers G."/>
            <person name="de Vos P."/>
            <person name="Vandamme P."/>
            <person name="Boon N."/>
            <person name="Op den Camp H.J."/>
            <person name="Heylen K."/>
        </authorList>
    </citation>
    <scope>NUCLEOTIDE SEQUENCE [LARGE SCALE GENOMIC DNA]</scope>
    <source>
        <strain evidence="2 3">R-67176</strain>
    </source>
</reference>
<dbReference type="AlphaFoldDB" id="A0A1E3VRE8"/>
<feature type="transmembrane region" description="Helical" evidence="1">
    <location>
        <begin position="27"/>
        <end position="48"/>
    </location>
</feature>
<accession>A0A1E3VRE8</accession>
<dbReference type="EMBL" id="LPWE01000007">
    <property type="protein sequence ID" value="ODR96100.1"/>
    <property type="molecule type" value="Genomic_DNA"/>
</dbReference>
<name>A0A1E3VRE8_9HYPH</name>
<keyword evidence="1" id="KW-0812">Transmembrane</keyword>
<comment type="caution">
    <text evidence="2">The sequence shown here is derived from an EMBL/GenBank/DDBJ whole genome shotgun (WGS) entry which is preliminary data.</text>
</comment>
<gene>
    <name evidence="2" type="ORF">AUC70_00640</name>
</gene>
<evidence type="ECO:0000313" key="3">
    <source>
        <dbReference type="Proteomes" id="UP000094172"/>
    </source>
</evidence>
<evidence type="ECO:0000256" key="1">
    <source>
        <dbReference type="SAM" id="Phobius"/>
    </source>
</evidence>